<dbReference type="PANTHER" id="PTHR34220">
    <property type="entry name" value="SENSOR HISTIDINE KINASE YPDA"/>
    <property type="match status" value="1"/>
</dbReference>
<evidence type="ECO:0000256" key="1">
    <source>
        <dbReference type="SAM" id="Phobius"/>
    </source>
</evidence>
<feature type="domain" description="Signal transduction histidine kinase internal region" evidence="2">
    <location>
        <begin position="371"/>
        <end position="449"/>
    </location>
</feature>
<reference evidence="3 4" key="1">
    <citation type="submission" date="2018-02" db="EMBL/GenBank/DDBJ databases">
        <title>Complete genome sequencing of Faecalibacterium prausnitzii strains isolated from the human gut.</title>
        <authorList>
            <person name="Fitzgerald B.C."/>
            <person name="Shkoporov A.N."/>
            <person name="Ross P.R."/>
            <person name="Hill C."/>
        </authorList>
    </citation>
    <scope>NUCLEOTIDE SEQUENCE [LARGE SCALE GENOMIC DNA]</scope>
    <source>
        <strain evidence="3 4">APC942/31-1</strain>
    </source>
</reference>
<sequence length="581" mass="66806">MFSITAKFKEHSIKFRILVIVLPVVILSYIILLSSFYMIYVKESRNNILLEHEKNTLSIAKNTASYFSSLNSNIDLLLYGTEIQSLIHSYADKKLSPEEVQSQCNTLFSTYLLGAQSKIQRVYIVLTDNGIISNQTIYNSTLEQQEQKLEQLSEYLKQPKGTLCYYYSPKEPYTITAAKNIFDIQKPEKKIGILLTEINIRFMEDMITEHQDSEYSYYSLFQNSDLVYTTSPYAPSVTASMNMNYHSHRGNSNFYAIRYSVNDFLQIGGLLNTTGAFHSINRVWRQLLVISIFFLLILVFAVIQISRTISQEFQVFITKLKQTSVADETALIHTVSSNEFSELTKEYNHMLLRLQESGKKITEQQILLKNAELKTLQAQINPHFLYNTLDCISSLASLGKTAQITDIVPKLADIMRMSIKGPDLLPISEDLNYVREYLDIQKMRFQDRLLFLIECNDPMEDLYIPKLIIQPVVENAIIHGISESVENGFLSIQLFTFKDDVLIKVYNTGPLFSHQVIEKIHSVSQTSFSDQKSIGLINIQMRLRSQFGNSYGLLLENMEDRTSVCVTIRIPQIHQREDLTK</sequence>
<accession>A0A367FTX6</accession>
<dbReference type="Pfam" id="PF06580">
    <property type="entry name" value="His_kinase"/>
    <property type="match status" value="1"/>
</dbReference>
<dbReference type="GO" id="GO:0000155">
    <property type="term" value="F:phosphorelay sensor kinase activity"/>
    <property type="evidence" value="ECO:0007669"/>
    <property type="project" value="InterPro"/>
</dbReference>
<dbReference type="AlphaFoldDB" id="A0A367FTX6"/>
<name>A0A367FTX6_9FIRM</name>
<feature type="transmembrane region" description="Helical" evidence="1">
    <location>
        <begin position="17"/>
        <end position="40"/>
    </location>
</feature>
<proteinExistence type="predicted"/>
<comment type="caution">
    <text evidence="3">The sequence shown here is derived from an EMBL/GenBank/DDBJ whole genome shotgun (WGS) entry which is preliminary data.</text>
</comment>
<dbReference type="EMBL" id="PSQG01000034">
    <property type="protein sequence ID" value="RCH41795.1"/>
    <property type="molecule type" value="Genomic_DNA"/>
</dbReference>
<dbReference type="InterPro" id="IPR050640">
    <property type="entry name" value="Bact_2-comp_sensor_kinase"/>
</dbReference>
<keyword evidence="1" id="KW-1133">Transmembrane helix</keyword>
<organism evidence="3 4">
    <name type="scientific">Blautia obeum</name>
    <dbReference type="NCBI Taxonomy" id="40520"/>
    <lineage>
        <taxon>Bacteria</taxon>
        <taxon>Bacillati</taxon>
        <taxon>Bacillota</taxon>
        <taxon>Clostridia</taxon>
        <taxon>Lachnospirales</taxon>
        <taxon>Lachnospiraceae</taxon>
        <taxon>Blautia</taxon>
    </lineage>
</organism>
<dbReference type="SUPFAM" id="SSF55874">
    <property type="entry name" value="ATPase domain of HSP90 chaperone/DNA topoisomerase II/histidine kinase"/>
    <property type="match status" value="1"/>
</dbReference>
<evidence type="ECO:0000313" key="3">
    <source>
        <dbReference type="EMBL" id="RCH41795.1"/>
    </source>
</evidence>
<evidence type="ECO:0000313" key="4">
    <source>
        <dbReference type="Proteomes" id="UP000253208"/>
    </source>
</evidence>
<dbReference type="PANTHER" id="PTHR34220:SF7">
    <property type="entry name" value="SENSOR HISTIDINE KINASE YPDA"/>
    <property type="match status" value="1"/>
</dbReference>
<dbReference type="RefSeq" id="WP_114002809.1">
    <property type="nucleotide sequence ID" value="NZ_PSQG01000034.1"/>
</dbReference>
<dbReference type="GO" id="GO:0016020">
    <property type="term" value="C:membrane"/>
    <property type="evidence" value="ECO:0007669"/>
    <property type="project" value="InterPro"/>
</dbReference>
<dbReference type="Gene3D" id="6.10.340.10">
    <property type="match status" value="1"/>
</dbReference>
<dbReference type="Gene3D" id="3.30.565.10">
    <property type="entry name" value="Histidine kinase-like ATPase, C-terminal domain"/>
    <property type="match status" value="1"/>
</dbReference>
<dbReference type="InterPro" id="IPR036890">
    <property type="entry name" value="HATPase_C_sf"/>
</dbReference>
<gene>
    <name evidence="3" type="ORF">C4886_16685</name>
</gene>
<dbReference type="Proteomes" id="UP000253208">
    <property type="component" value="Unassembled WGS sequence"/>
</dbReference>
<feature type="transmembrane region" description="Helical" evidence="1">
    <location>
        <begin position="287"/>
        <end position="305"/>
    </location>
</feature>
<keyword evidence="1" id="KW-0472">Membrane</keyword>
<evidence type="ECO:0000259" key="2">
    <source>
        <dbReference type="Pfam" id="PF06580"/>
    </source>
</evidence>
<protein>
    <recommendedName>
        <fullName evidence="2">Signal transduction histidine kinase internal region domain-containing protein</fullName>
    </recommendedName>
</protein>
<dbReference type="InterPro" id="IPR010559">
    <property type="entry name" value="Sig_transdc_His_kin_internal"/>
</dbReference>
<keyword evidence="1" id="KW-0812">Transmembrane</keyword>